<accession>A0A1G9LF17</accession>
<dbReference type="EMBL" id="FNHE01000001">
    <property type="protein sequence ID" value="SDL60552.1"/>
    <property type="molecule type" value="Genomic_DNA"/>
</dbReference>
<sequence>MTDPPPWVDLGVPMSRRTRRSRRRPLLVLVTLVLAAGAFVLWSRSGEPAPASAGTPTPTTSAAAPSAGVPSTEAASDAPAEEDPDTGTEEVADEGPPSRRTATTSAPEPEEEDDGGLAAVAVSLSYTGYDTAAGAVVAGGYADGVVEEDATCTLVLRRGGVELRGESLGTADVTTTDCGEVRVGGDALTSGTWEAVLSYTSDTSVGESSAGEVVVP</sequence>
<evidence type="ECO:0000313" key="2">
    <source>
        <dbReference type="EMBL" id="SDL60552.1"/>
    </source>
</evidence>
<organism evidence="2 3">
    <name type="scientific">Geodermatophilus siccatus</name>
    <dbReference type="NCBI Taxonomy" id="1137991"/>
    <lineage>
        <taxon>Bacteria</taxon>
        <taxon>Bacillati</taxon>
        <taxon>Actinomycetota</taxon>
        <taxon>Actinomycetes</taxon>
        <taxon>Geodermatophilales</taxon>
        <taxon>Geodermatophilaceae</taxon>
        <taxon>Geodermatophilus</taxon>
    </lineage>
</organism>
<gene>
    <name evidence="2" type="ORF">SAMN05660642_00401</name>
</gene>
<feature type="compositionally biased region" description="Acidic residues" evidence="1">
    <location>
        <begin position="79"/>
        <end position="93"/>
    </location>
</feature>
<evidence type="ECO:0000313" key="3">
    <source>
        <dbReference type="Proteomes" id="UP000198680"/>
    </source>
</evidence>
<dbReference type="Proteomes" id="UP000198680">
    <property type="component" value="Unassembled WGS sequence"/>
</dbReference>
<protein>
    <submittedName>
        <fullName evidence="2">Uncharacterized protein</fullName>
    </submittedName>
</protein>
<feature type="region of interest" description="Disordered" evidence="1">
    <location>
        <begin position="47"/>
        <end position="115"/>
    </location>
</feature>
<name>A0A1G9LF17_9ACTN</name>
<feature type="compositionally biased region" description="Low complexity" evidence="1">
    <location>
        <begin position="47"/>
        <end position="78"/>
    </location>
</feature>
<dbReference type="STRING" id="1137991.SAMN05660642_00401"/>
<dbReference type="AlphaFoldDB" id="A0A1G9LF17"/>
<keyword evidence="3" id="KW-1185">Reference proteome</keyword>
<evidence type="ECO:0000256" key="1">
    <source>
        <dbReference type="SAM" id="MobiDB-lite"/>
    </source>
</evidence>
<proteinExistence type="predicted"/>
<reference evidence="3" key="1">
    <citation type="submission" date="2016-10" db="EMBL/GenBank/DDBJ databases">
        <authorList>
            <person name="Varghese N."/>
            <person name="Submissions S."/>
        </authorList>
    </citation>
    <scope>NUCLEOTIDE SEQUENCE [LARGE SCALE GENOMIC DNA]</scope>
    <source>
        <strain evidence="3">DSM 45419</strain>
    </source>
</reference>